<keyword evidence="2" id="KW-1185">Reference proteome</keyword>
<dbReference type="Proteomes" id="UP001519363">
    <property type="component" value="Unassembled WGS sequence"/>
</dbReference>
<accession>A0ABS5A752</accession>
<organism evidence="1 2">
    <name type="scientific">Crossiella equi</name>
    <dbReference type="NCBI Taxonomy" id="130796"/>
    <lineage>
        <taxon>Bacteria</taxon>
        <taxon>Bacillati</taxon>
        <taxon>Actinomycetota</taxon>
        <taxon>Actinomycetes</taxon>
        <taxon>Pseudonocardiales</taxon>
        <taxon>Pseudonocardiaceae</taxon>
        <taxon>Crossiella</taxon>
    </lineage>
</organism>
<dbReference type="EMBL" id="JAGIOO010000001">
    <property type="protein sequence ID" value="MBP2472429.1"/>
    <property type="molecule type" value="Genomic_DNA"/>
</dbReference>
<protein>
    <submittedName>
        <fullName evidence="1">Uncharacterized protein</fullName>
    </submittedName>
</protein>
<name>A0ABS5A752_9PSEU</name>
<sequence>MLDGGQAVVYGAARTITGSPINISCGSTVA</sequence>
<proteinExistence type="predicted"/>
<gene>
    <name evidence="1" type="ORF">JOF53_001301</name>
</gene>
<reference evidence="1 2" key="1">
    <citation type="submission" date="2021-03" db="EMBL/GenBank/DDBJ databases">
        <title>Sequencing the genomes of 1000 actinobacteria strains.</title>
        <authorList>
            <person name="Klenk H.-P."/>
        </authorList>
    </citation>
    <scope>NUCLEOTIDE SEQUENCE [LARGE SCALE GENOMIC DNA]</scope>
    <source>
        <strain evidence="1 2">DSM 44580</strain>
    </source>
</reference>
<evidence type="ECO:0000313" key="2">
    <source>
        <dbReference type="Proteomes" id="UP001519363"/>
    </source>
</evidence>
<evidence type="ECO:0000313" key="1">
    <source>
        <dbReference type="EMBL" id="MBP2472429.1"/>
    </source>
</evidence>
<comment type="caution">
    <text evidence="1">The sequence shown here is derived from an EMBL/GenBank/DDBJ whole genome shotgun (WGS) entry which is preliminary data.</text>
</comment>